<sequence length="486" mass="55249">MLPYFSNKWELRGNATGSDLGNGCFQFRFDYVEDLKKLSRHLFRQQSPSGSPSGAYHSTIGRELLYSIGDAVGYLKSYEITSTAAKIRVEVNGLEPITKEAIVEFEGGKEALVTLEYHKLNKHCLYCHKLTHEEEDCPTNPQARRLHQTTRSDPNTIPNHLKLPFFTNQDNNHISRSRPNYNNISRDRLSPVKPSRTHTPPRSHIFRDPRKSPTHNSHRIPNTSPPYRRERRGDYRNRGDGEGRARANQKQRRTTLQCTNALKPPLDATWTKMTSPHHHPPRYQTEEEIRQDLREVDIRYINCGNPSESATRRQRVLETEANGLTDATVDRLFNDPSKLIPRASERPENLLPIPQASLPPRPQNPTAETTITNTVGESERDLVLGQTKKRRGRPPSKTSATAPQKNLTAGTSKQKTKNQLKSPLLRMSPLSRVIHNRGTSTPQSQSQRRNNNDSRQQTGSLPPRTRAIPTRLQDGADFHNPSNPLP</sequence>
<name>A0A6D2I228_9BRAS</name>
<feature type="region of interest" description="Disordered" evidence="1">
    <location>
        <begin position="339"/>
        <end position="486"/>
    </location>
</feature>
<feature type="region of interest" description="Disordered" evidence="1">
    <location>
        <begin position="135"/>
        <end position="254"/>
    </location>
</feature>
<reference evidence="3" key="1">
    <citation type="submission" date="2020-01" db="EMBL/GenBank/DDBJ databases">
        <authorList>
            <person name="Mishra B."/>
        </authorList>
    </citation>
    <scope>NUCLEOTIDE SEQUENCE [LARGE SCALE GENOMIC DNA]</scope>
</reference>
<dbReference type="InterPro" id="IPR025836">
    <property type="entry name" value="Zn_knuckle_CX2CX4HX4C"/>
</dbReference>
<feature type="domain" description="Zinc knuckle CX2CX4HX4C" evidence="2">
    <location>
        <begin position="95"/>
        <end position="138"/>
    </location>
</feature>
<gene>
    <name evidence="3" type="ORF">MERR_LOCUS10773</name>
</gene>
<feature type="compositionally biased region" description="Basic and acidic residues" evidence="1">
    <location>
        <begin position="227"/>
        <end position="245"/>
    </location>
</feature>
<evidence type="ECO:0000259" key="2">
    <source>
        <dbReference type="Pfam" id="PF14392"/>
    </source>
</evidence>
<dbReference type="Proteomes" id="UP000467841">
    <property type="component" value="Unassembled WGS sequence"/>
</dbReference>
<dbReference type="Pfam" id="PF14392">
    <property type="entry name" value="zf-CCHC_4"/>
    <property type="match status" value="1"/>
</dbReference>
<accession>A0A6D2I228</accession>
<comment type="caution">
    <text evidence="3">The sequence shown here is derived from an EMBL/GenBank/DDBJ whole genome shotgun (WGS) entry which is preliminary data.</text>
</comment>
<feature type="compositionally biased region" description="Polar residues" evidence="1">
    <location>
        <begin position="396"/>
        <end position="421"/>
    </location>
</feature>
<evidence type="ECO:0000256" key="1">
    <source>
        <dbReference type="SAM" id="MobiDB-lite"/>
    </source>
</evidence>
<protein>
    <recommendedName>
        <fullName evidence="2">Zinc knuckle CX2CX4HX4C domain-containing protein</fullName>
    </recommendedName>
</protein>
<evidence type="ECO:0000313" key="3">
    <source>
        <dbReference type="EMBL" id="CAA7023538.1"/>
    </source>
</evidence>
<feature type="compositionally biased region" description="Polar residues" evidence="1">
    <location>
        <begin position="166"/>
        <end position="184"/>
    </location>
</feature>
<keyword evidence="4" id="KW-1185">Reference proteome</keyword>
<dbReference type="AlphaFoldDB" id="A0A6D2I228"/>
<feature type="compositionally biased region" description="Polar residues" evidence="1">
    <location>
        <begin position="437"/>
        <end position="460"/>
    </location>
</feature>
<dbReference type="OrthoDB" id="10528473at2759"/>
<evidence type="ECO:0000313" key="4">
    <source>
        <dbReference type="Proteomes" id="UP000467841"/>
    </source>
</evidence>
<dbReference type="EMBL" id="CACVBM020000788">
    <property type="protein sequence ID" value="CAA7023538.1"/>
    <property type="molecule type" value="Genomic_DNA"/>
</dbReference>
<feature type="region of interest" description="Disordered" evidence="1">
    <location>
        <begin position="267"/>
        <end position="287"/>
    </location>
</feature>
<organism evidence="3 4">
    <name type="scientific">Microthlaspi erraticum</name>
    <dbReference type="NCBI Taxonomy" id="1685480"/>
    <lineage>
        <taxon>Eukaryota</taxon>
        <taxon>Viridiplantae</taxon>
        <taxon>Streptophyta</taxon>
        <taxon>Embryophyta</taxon>
        <taxon>Tracheophyta</taxon>
        <taxon>Spermatophyta</taxon>
        <taxon>Magnoliopsida</taxon>
        <taxon>eudicotyledons</taxon>
        <taxon>Gunneridae</taxon>
        <taxon>Pentapetalae</taxon>
        <taxon>rosids</taxon>
        <taxon>malvids</taxon>
        <taxon>Brassicales</taxon>
        <taxon>Brassicaceae</taxon>
        <taxon>Coluteocarpeae</taxon>
        <taxon>Microthlaspi</taxon>
    </lineage>
</organism>
<feature type="compositionally biased region" description="Polar residues" evidence="1">
    <location>
        <begin position="364"/>
        <end position="376"/>
    </location>
</feature>
<feature type="compositionally biased region" description="Polar residues" evidence="1">
    <location>
        <begin position="149"/>
        <end position="158"/>
    </location>
</feature>
<proteinExistence type="predicted"/>